<keyword evidence="1" id="KW-0732">Signal</keyword>
<proteinExistence type="predicted"/>
<evidence type="ECO:0000256" key="1">
    <source>
        <dbReference type="SAM" id="SignalP"/>
    </source>
</evidence>
<evidence type="ECO:0008006" key="4">
    <source>
        <dbReference type="Google" id="ProtNLM"/>
    </source>
</evidence>
<dbReference type="AlphaFoldDB" id="A0A348FVR6"/>
<gene>
    <name evidence="2" type="ORF">BLTE_00840</name>
</gene>
<feature type="chain" id="PRO_5017030283" description="Lipoprotein" evidence="1">
    <location>
        <begin position="34"/>
        <end position="146"/>
    </location>
</feature>
<sequence>MTSQPPWFPKRPTMSPLRPATFFATIAVALSLAACNTLETSTAPAPTAEPVNPGAKVAALDIPNGQPCGAELSAYKAVMDNDLRTGHVNKPVYDRVINDLRPAVAACQAARSYEAIALMNATKRRFGYPVSQGESMVRSRDLAGRS</sequence>
<protein>
    <recommendedName>
        <fullName evidence="4">Lipoprotein</fullName>
    </recommendedName>
</protein>
<accession>A0A348FVR6</accession>
<reference evidence="2 3" key="1">
    <citation type="submission" date="2018-08" db="EMBL/GenBank/DDBJ databases">
        <title>Complete genome sequencing of Blastochloris tepida GI.</title>
        <authorList>
            <person name="Tsukatani Y."/>
            <person name="Mori H."/>
        </authorList>
    </citation>
    <scope>NUCLEOTIDE SEQUENCE [LARGE SCALE GENOMIC DNA]</scope>
    <source>
        <strain evidence="2 3">GI</strain>
    </source>
</reference>
<keyword evidence="3" id="KW-1185">Reference proteome</keyword>
<evidence type="ECO:0000313" key="3">
    <source>
        <dbReference type="Proteomes" id="UP000266934"/>
    </source>
</evidence>
<dbReference type="KEGG" id="blag:BLTE_00840"/>
<feature type="signal peptide" evidence="1">
    <location>
        <begin position="1"/>
        <end position="33"/>
    </location>
</feature>
<evidence type="ECO:0000313" key="2">
    <source>
        <dbReference type="EMBL" id="BBF91399.1"/>
    </source>
</evidence>
<dbReference type="Proteomes" id="UP000266934">
    <property type="component" value="Chromosome"/>
</dbReference>
<dbReference type="EMBL" id="AP018907">
    <property type="protein sequence ID" value="BBF91399.1"/>
    <property type="molecule type" value="Genomic_DNA"/>
</dbReference>
<name>A0A348FVR6_9HYPH</name>
<organism evidence="2 3">
    <name type="scientific">Blastochloris tepida</name>
    <dbReference type="NCBI Taxonomy" id="2233851"/>
    <lineage>
        <taxon>Bacteria</taxon>
        <taxon>Pseudomonadati</taxon>
        <taxon>Pseudomonadota</taxon>
        <taxon>Alphaproteobacteria</taxon>
        <taxon>Hyphomicrobiales</taxon>
        <taxon>Blastochloridaceae</taxon>
        <taxon>Blastochloris</taxon>
    </lineage>
</organism>